<dbReference type="EMBL" id="ABYO01000195">
    <property type="protein sequence ID" value="EEI86378.1"/>
    <property type="molecule type" value="Genomic_DNA"/>
</dbReference>
<evidence type="ECO:0000313" key="2">
    <source>
        <dbReference type="Proteomes" id="UP000005984"/>
    </source>
</evidence>
<feature type="non-terminal residue" evidence="1">
    <location>
        <position position="46"/>
    </location>
</feature>
<dbReference type="AlphaFoldDB" id="C2BFH4"/>
<dbReference type="Proteomes" id="UP000005984">
    <property type="component" value="Unassembled WGS sequence"/>
</dbReference>
<gene>
    <name evidence="1" type="ORF">HMPREF0072_1094</name>
</gene>
<keyword evidence="2" id="KW-1185">Reference proteome</keyword>
<sequence>MAPTWIRKKFAKIKDNEQDLPPFQADDAYKILLTYLAHYKRPLLGA</sequence>
<accession>C2BFH4</accession>
<comment type="caution">
    <text evidence="1">The sequence shown here is derived from an EMBL/GenBank/DDBJ whole genome shotgun (WGS) entry which is preliminary data.</text>
</comment>
<name>C2BFH4_9FIRM</name>
<reference evidence="1 2" key="1">
    <citation type="submission" date="2008-10" db="EMBL/GenBank/DDBJ databases">
        <authorList>
            <person name="Qin X."/>
            <person name="Bachman B."/>
            <person name="Battles P."/>
            <person name="Bell A."/>
            <person name="Bess C."/>
            <person name="Bickham C."/>
            <person name="Chaboub L."/>
            <person name="Chen D."/>
            <person name="Coyle M."/>
            <person name="Deiros D.R."/>
            <person name="Dinh H."/>
            <person name="Forbes L."/>
            <person name="Fowler G."/>
            <person name="Francisco L."/>
            <person name="Fu Q."/>
            <person name="Gubbala S."/>
            <person name="Hale W."/>
            <person name="Han Y."/>
            <person name="Hemphill L."/>
            <person name="Highlander S.K."/>
            <person name="Hirani K."/>
            <person name="Hogues M."/>
            <person name="Jackson L."/>
            <person name="Jakkamsetti A."/>
            <person name="Javaid M."/>
            <person name="Jiang H."/>
            <person name="Korchina V."/>
            <person name="Kovar C."/>
            <person name="Lara F."/>
            <person name="Lee S."/>
            <person name="Mata R."/>
            <person name="Mathew T."/>
            <person name="Moen C."/>
            <person name="Morales K."/>
            <person name="Munidasa M."/>
            <person name="Nazareth L."/>
            <person name="Ngo R."/>
            <person name="Nguyen L."/>
            <person name="Okwuonu G."/>
            <person name="Ongeri F."/>
            <person name="Patil S."/>
            <person name="Petrosino J."/>
            <person name="Pham C."/>
            <person name="Pham P."/>
            <person name="Pu L.-L."/>
            <person name="Puazo M."/>
            <person name="Raj R."/>
            <person name="Reid J."/>
            <person name="Rouhana J."/>
            <person name="Saada N."/>
            <person name="Shang Y."/>
            <person name="Simmons D."/>
            <person name="Thornton R."/>
            <person name="Warren J."/>
            <person name="Weissenberger G."/>
            <person name="Zhang J."/>
            <person name="Zhang L."/>
            <person name="Zhou C."/>
            <person name="Zhu D."/>
            <person name="Muzny D."/>
            <person name="Worley K."/>
            <person name="Gibbs R."/>
        </authorList>
    </citation>
    <scope>NUCLEOTIDE SEQUENCE [LARGE SCALE GENOMIC DNA]</scope>
    <source>
        <strain evidence="1 2">ATCC 51172</strain>
    </source>
</reference>
<dbReference type="HOGENOM" id="CLU_3192672_0_0_9"/>
<protein>
    <submittedName>
        <fullName evidence="1">Uncharacterized protein</fullName>
    </submittedName>
</protein>
<organism evidence="1 2">
    <name type="scientific">Anaerococcus lactolyticus ATCC 51172</name>
    <dbReference type="NCBI Taxonomy" id="525254"/>
    <lineage>
        <taxon>Bacteria</taxon>
        <taxon>Bacillati</taxon>
        <taxon>Bacillota</taxon>
        <taxon>Tissierellia</taxon>
        <taxon>Tissierellales</taxon>
        <taxon>Peptoniphilaceae</taxon>
        <taxon>Anaerococcus</taxon>
    </lineage>
</organism>
<evidence type="ECO:0000313" key="1">
    <source>
        <dbReference type="EMBL" id="EEI86378.1"/>
    </source>
</evidence>
<dbReference type="STRING" id="525254.HMPREF0072_1094"/>
<proteinExistence type="predicted"/>